<dbReference type="GO" id="GO:0009451">
    <property type="term" value="P:RNA modification"/>
    <property type="evidence" value="ECO:0007669"/>
    <property type="project" value="InterPro"/>
</dbReference>
<evidence type="ECO:0000313" key="4">
    <source>
        <dbReference type="Proteomes" id="UP000230069"/>
    </source>
</evidence>
<dbReference type="FunFam" id="1.25.40.10:FF:000366">
    <property type="entry name" value="Pentatricopeptide (PPR) repeat-containing protein"/>
    <property type="match status" value="1"/>
</dbReference>
<feature type="repeat" description="PPR" evidence="2">
    <location>
        <begin position="231"/>
        <end position="265"/>
    </location>
</feature>
<feature type="repeat" description="PPR" evidence="2">
    <location>
        <begin position="97"/>
        <end position="131"/>
    </location>
</feature>
<dbReference type="InterPro" id="IPR002885">
    <property type="entry name" value="PPR_rpt"/>
</dbReference>
<dbReference type="Gene3D" id="1.25.40.10">
    <property type="entry name" value="Tetratricopeptide repeat domain"/>
    <property type="match status" value="5"/>
</dbReference>
<organism evidence="3 4">
    <name type="scientific">Aquilegia coerulea</name>
    <name type="common">Rocky mountain columbine</name>
    <dbReference type="NCBI Taxonomy" id="218851"/>
    <lineage>
        <taxon>Eukaryota</taxon>
        <taxon>Viridiplantae</taxon>
        <taxon>Streptophyta</taxon>
        <taxon>Embryophyta</taxon>
        <taxon>Tracheophyta</taxon>
        <taxon>Spermatophyta</taxon>
        <taxon>Magnoliopsida</taxon>
        <taxon>Ranunculales</taxon>
        <taxon>Ranunculaceae</taxon>
        <taxon>Thalictroideae</taxon>
        <taxon>Aquilegia</taxon>
    </lineage>
</organism>
<dbReference type="PROSITE" id="PS51375">
    <property type="entry name" value="PPR"/>
    <property type="match status" value="5"/>
</dbReference>
<dbReference type="InterPro" id="IPR011990">
    <property type="entry name" value="TPR-like_helical_dom_sf"/>
</dbReference>
<dbReference type="FunFam" id="1.25.40.10:FF:000968">
    <property type="entry name" value="Pentatricopeptide repeat-containing protein, mitochondrial"/>
    <property type="match status" value="1"/>
</dbReference>
<feature type="repeat" description="PPR" evidence="2">
    <location>
        <begin position="332"/>
        <end position="366"/>
    </location>
</feature>
<dbReference type="FunCoup" id="A0A2G5FCF7">
    <property type="interactions" value="1"/>
</dbReference>
<accession>A0A2G5FCF7</accession>
<dbReference type="Pfam" id="PF13041">
    <property type="entry name" value="PPR_2"/>
    <property type="match status" value="3"/>
</dbReference>
<dbReference type="FunFam" id="1.25.40.10:FF:000396">
    <property type="entry name" value="Pentatricopeptide repeat-containing protein At2g36730"/>
    <property type="match status" value="1"/>
</dbReference>
<dbReference type="PANTHER" id="PTHR24015:SF1993">
    <property type="entry name" value="PENTATRICOPEPTIDE REPEAT-CONTAINING PROTEIN"/>
    <property type="match status" value="1"/>
</dbReference>
<dbReference type="NCBIfam" id="TIGR00756">
    <property type="entry name" value="PPR"/>
    <property type="match status" value="6"/>
</dbReference>
<proteinExistence type="predicted"/>
<dbReference type="SUPFAM" id="SSF48452">
    <property type="entry name" value="TPR-like"/>
    <property type="match status" value="1"/>
</dbReference>
<dbReference type="FunFam" id="1.25.40.10:FF:000409">
    <property type="entry name" value="Pentatricopeptide repeat-containing protein, chloroplastic"/>
    <property type="match status" value="1"/>
</dbReference>
<dbReference type="InParanoid" id="A0A2G5FCF7"/>
<evidence type="ECO:0000256" key="1">
    <source>
        <dbReference type="ARBA" id="ARBA00022737"/>
    </source>
</evidence>
<feature type="repeat" description="PPR" evidence="2">
    <location>
        <begin position="402"/>
        <end position="432"/>
    </location>
</feature>
<dbReference type="Pfam" id="PF20431">
    <property type="entry name" value="E_motif"/>
    <property type="match status" value="1"/>
</dbReference>
<keyword evidence="1" id="KW-0677">Repeat</keyword>
<dbReference type="EMBL" id="KZ305018">
    <property type="protein sequence ID" value="PIA65627.1"/>
    <property type="molecule type" value="Genomic_DNA"/>
</dbReference>
<evidence type="ECO:0000313" key="3">
    <source>
        <dbReference type="EMBL" id="PIA65627.1"/>
    </source>
</evidence>
<dbReference type="STRING" id="218851.A0A2G5FCF7"/>
<evidence type="ECO:0000256" key="2">
    <source>
        <dbReference type="PROSITE-ProRule" id="PRU00708"/>
    </source>
</evidence>
<dbReference type="InterPro" id="IPR046848">
    <property type="entry name" value="E_motif"/>
</dbReference>
<dbReference type="AlphaFoldDB" id="A0A2G5FCF7"/>
<keyword evidence="4" id="KW-1185">Reference proteome</keyword>
<dbReference type="Proteomes" id="UP000230069">
    <property type="component" value="Unassembled WGS sequence"/>
</dbReference>
<reference evidence="3 4" key="1">
    <citation type="submission" date="2017-09" db="EMBL/GenBank/DDBJ databases">
        <title>WGS assembly of Aquilegia coerulea Goldsmith.</title>
        <authorList>
            <person name="Hodges S."/>
            <person name="Kramer E."/>
            <person name="Nordborg M."/>
            <person name="Tomkins J."/>
            <person name="Borevitz J."/>
            <person name="Derieg N."/>
            <person name="Yan J."/>
            <person name="Mihaltcheva S."/>
            <person name="Hayes R.D."/>
            <person name="Rokhsar D."/>
        </authorList>
    </citation>
    <scope>NUCLEOTIDE SEQUENCE [LARGE SCALE GENOMIC DNA]</scope>
    <source>
        <strain evidence="4">cv. Goldsmith</strain>
    </source>
</reference>
<dbReference type="PANTHER" id="PTHR24015">
    <property type="entry name" value="OS07G0578800 PROTEIN-RELATED"/>
    <property type="match status" value="1"/>
</dbReference>
<dbReference type="Pfam" id="PF01535">
    <property type="entry name" value="PPR"/>
    <property type="match status" value="6"/>
</dbReference>
<gene>
    <name evidence="3" type="ORF">AQUCO_00100855v1</name>
</gene>
<feature type="repeat" description="PPR" evidence="2">
    <location>
        <begin position="433"/>
        <end position="467"/>
    </location>
</feature>
<dbReference type="GO" id="GO:0003723">
    <property type="term" value="F:RNA binding"/>
    <property type="evidence" value="ECO:0007669"/>
    <property type="project" value="InterPro"/>
</dbReference>
<name>A0A2G5FCF7_AQUCA</name>
<protein>
    <submittedName>
        <fullName evidence="3">Uncharacterized protein</fullName>
    </submittedName>
</protein>
<dbReference type="InterPro" id="IPR046960">
    <property type="entry name" value="PPR_At4g14850-like_plant"/>
</dbReference>
<dbReference type="OrthoDB" id="185373at2759"/>
<sequence length="658" mass="73821">MMMSKSSKTIIFNFTRRNLNCFSNFSTVAQLNYNIRTTVNQGQCHKALLLFRQMKQLDLQPDNLTFPFISKACAKLSNLQYSKIIHTHVFKSPFLYDIFVGTAMVDMYVKCNQLDLALKIFDRMPEKDVASWNVMIMGVSQLDFMDKVMCLFVQMRLQDIKPDSITVIGLIQSSSNAKNLYMVHAVHCFGIQNGTYADVSVGNTLISSYSKCDDLVSAEKVFSEISVYMRTVISWNSMIAGYSHLEKFIKAIELYQKMCREGVQPDLSTILSLLSSIVQPEMLLQGKLLHCHGIKLGFDSNVSVVNTLISMYSKCAEIDYARFLFNSMCERTCVSWTAMISGYAEKGDVNEAFALFHAMEETTEKPDVVTMVALLSACGQTGSLEHGRWINKYAILNGFQDNIMVCNVLIDMYSKCGSMTEAGEIFRNMPERTIISWTSMIAGYALNGNFEEALSLFYHMVKSGSKPNHITFLAVLQACTHGGNLEKGQECFTLITDVYNINPILEHYACMADLLGRRGKLKEALKFIQNMPMEPDAGVWGALLGACRIHNDIEIGKLAAHHLFKLEPKAAVSYVAMANIYAAEGEWENVAKVRAMMKGNRLRKSPGQSSVEANGKIHSFTVEDRSHPEGLLIYEVLDGLALHFKGVVIELYETCILD</sequence>
<dbReference type="FunFam" id="1.25.40.10:FF:000031">
    <property type="entry name" value="Pentatricopeptide repeat-containing protein mitochondrial"/>
    <property type="match status" value="1"/>
</dbReference>